<gene>
    <name evidence="12" type="primary">Pip</name>
    <name evidence="9" type="ORF">H671_1g2966</name>
</gene>
<dbReference type="RefSeq" id="XP_027245490.1">
    <property type="nucleotide sequence ID" value="XM_027389689.2"/>
</dbReference>
<dbReference type="OrthoDB" id="9835042at2759"/>
<evidence type="ECO:0000313" key="11">
    <source>
        <dbReference type="Proteomes" id="UP001108280"/>
    </source>
</evidence>
<proteinExistence type="inferred from homology"/>
<evidence type="ECO:0000313" key="9">
    <source>
        <dbReference type="EMBL" id="ERE88549.1"/>
    </source>
</evidence>
<evidence type="ECO:0000256" key="5">
    <source>
        <dbReference type="ARBA" id="ARBA00023157"/>
    </source>
</evidence>
<accession>A0A061ILG1</accession>
<dbReference type="GeneID" id="100758765"/>
<dbReference type="PANTHER" id="PTHR15096:SF5">
    <property type="entry name" value="PROLACTIN-INDUCIBLE PROTEIN"/>
    <property type="match status" value="1"/>
</dbReference>
<reference evidence="10" key="1">
    <citation type="journal article" date="2013" name="Nat. Biotechnol.">
        <title>Chinese hamster genome sequenced from sorted chromosomes.</title>
        <authorList>
            <person name="Brinkrolf K."/>
            <person name="Rupp O."/>
            <person name="Laux H."/>
            <person name="Kollin F."/>
            <person name="Ernst W."/>
            <person name="Linke B."/>
            <person name="Kofler R."/>
            <person name="Romand S."/>
            <person name="Hesse F."/>
            <person name="Budach W.E."/>
            <person name="Galosy S."/>
            <person name="Muller D."/>
            <person name="Noll T."/>
            <person name="Wienberg J."/>
            <person name="Jostock T."/>
            <person name="Leonard M."/>
            <person name="Grillari J."/>
            <person name="Tauch A."/>
            <person name="Goesmann A."/>
            <person name="Helk B."/>
            <person name="Mott J.E."/>
            <person name="Puhler A."/>
            <person name="Borth N."/>
        </authorList>
    </citation>
    <scope>NUCLEOTIDE SEQUENCE [LARGE SCALE GENOMIC DNA]</scope>
    <source>
        <strain evidence="10">17A/GY</strain>
    </source>
</reference>
<dbReference type="GO" id="GO:0005615">
    <property type="term" value="C:extracellular space"/>
    <property type="evidence" value="ECO:0007669"/>
    <property type="project" value="TreeGrafter"/>
</dbReference>
<evidence type="ECO:0000256" key="1">
    <source>
        <dbReference type="ARBA" id="ARBA00004613"/>
    </source>
</evidence>
<organism evidence="9 10">
    <name type="scientific">Cricetulus griseus</name>
    <name type="common">Chinese hamster</name>
    <name type="synonym">Cricetulus barabensis griseus</name>
    <dbReference type="NCBI Taxonomy" id="10029"/>
    <lineage>
        <taxon>Eukaryota</taxon>
        <taxon>Metazoa</taxon>
        <taxon>Chordata</taxon>
        <taxon>Craniata</taxon>
        <taxon>Vertebrata</taxon>
        <taxon>Euteleostomi</taxon>
        <taxon>Mammalia</taxon>
        <taxon>Eutheria</taxon>
        <taxon>Euarchontoglires</taxon>
        <taxon>Glires</taxon>
        <taxon>Rodentia</taxon>
        <taxon>Myomorpha</taxon>
        <taxon>Muroidea</taxon>
        <taxon>Cricetidae</taxon>
        <taxon>Cricetinae</taxon>
        <taxon>Cricetulus</taxon>
    </lineage>
</organism>
<dbReference type="GO" id="GO:0006508">
    <property type="term" value="P:proteolysis"/>
    <property type="evidence" value="ECO:0007669"/>
    <property type="project" value="TreeGrafter"/>
</dbReference>
<keyword evidence="4 8" id="KW-0732">Signal</keyword>
<keyword evidence="3" id="KW-0964">Secreted</keyword>
<dbReference type="InterPro" id="IPR014756">
    <property type="entry name" value="Ig_E-set"/>
</dbReference>
<reference evidence="11" key="4">
    <citation type="journal article" date="2020" name="Biotechnol. Bioeng.">
        <title>Chromosome-scale scaffolds for the Chinese hamster reference genome assembly to facilitate the study of the CHO epigenome.</title>
        <authorList>
            <person name="Hilliard W."/>
            <person name="MacDonald M."/>
            <person name="Lee K.H."/>
        </authorList>
    </citation>
    <scope>NUCLEOTIDE SEQUENCE [LARGE SCALE GENOMIC DNA]</scope>
    <source>
        <strain evidence="11">17A/GY</strain>
    </source>
</reference>
<dbReference type="Proteomes" id="UP000030759">
    <property type="component" value="Unassembled WGS sequence"/>
</dbReference>
<dbReference type="EMBL" id="KE665705">
    <property type="protein sequence ID" value="ERE88549.1"/>
    <property type="molecule type" value="Genomic_DNA"/>
</dbReference>
<comment type="similarity">
    <text evidence="2">Belongs to the PIP family.</text>
</comment>
<keyword evidence="5" id="KW-1015">Disulfide bond</keyword>
<comment type="subcellular location">
    <subcellularLocation>
        <location evidence="1">Secreted</location>
    </subcellularLocation>
</comment>
<reference evidence="9" key="2">
    <citation type="submission" date="2013-03" db="EMBL/GenBank/DDBJ databases">
        <title>Chinese hamster genome sequenced from sorted chromosomes.</title>
        <authorList>
            <person name="Brinkrolf K."/>
            <person name="Rupp O."/>
            <person name="Laux H."/>
            <person name="Kollin F."/>
            <person name="Ernst W."/>
            <person name="Linke B."/>
            <person name="Kofler R."/>
            <person name="Romand S."/>
            <person name="Hesse F."/>
            <person name="Budach W.E."/>
            <person name="Galosy S."/>
            <person name="Muller D."/>
            <person name="Noll T."/>
            <person name="Wienberg J."/>
            <person name="Jostock T."/>
            <person name="Leonard M."/>
            <person name="Grillari J."/>
            <person name="Tauch A."/>
            <person name="Goesmann A."/>
            <person name="Helk B."/>
            <person name="Mott J.E."/>
            <person name="Puehler A."/>
            <person name="Borth N."/>
        </authorList>
    </citation>
    <scope>NUCLEOTIDE SEQUENCE</scope>
    <source>
        <strain evidence="9">17A/GY</strain>
    </source>
</reference>
<dbReference type="Pfam" id="PF05326">
    <property type="entry name" value="SVA"/>
    <property type="match status" value="1"/>
</dbReference>
<evidence type="ECO:0000313" key="10">
    <source>
        <dbReference type="Proteomes" id="UP000030759"/>
    </source>
</evidence>
<dbReference type="GO" id="GO:0002682">
    <property type="term" value="P:regulation of immune system process"/>
    <property type="evidence" value="ECO:0007669"/>
    <property type="project" value="TreeGrafter"/>
</dbReference>
<keyword evidence="11" id="KW-1185">Reference proteome</keyword>
<comment type="subunit">
    <text evidence="6">Monomer. Interacts with AZGP1.</text>
</comment>
<dbReference type="InterPro" id="IPR013783">
    <property type="entry name" value="Ig-like_fold"/>
</dbReference>
<dbReference type="KEGG" id="cge:100758765"/>
<dbReference type="Gene3D" id="2.60.40.10">
    <property type="entry name" value="Immunoglobulins"/>
    <property type="match status" value="1"/>
</dbReference>
<reference evidence="12" key="5">
    <citation type="submission" date="2025-04" db="UniProtKB">
        <authorList>
            <consortium name="RefSeq"/>
        </authorList>
    </citation>
    <scope>IDENTIFICATION</scope>
    <source>
        <strain evidence="12">17A/GY</strain>
        <tissue evidence="12">Liver</tissue>
    </source>
</reference>
<name>A0A061ILG1_CRIGR</name>
<dbReference type="GO" id="GO:0004190">
    <property type="term" value="F:aspartic-type endopeptidase activity"/>
    <property type="evidence" value="ECO:0007669"/>
    <property type="project" value="TreeGrafter"/>
</dbReference>
<reference evidence="11" key="3">
    <citation type="journal article" date="2018" name="Biotechnol. Bioeng.">
        <title>A reference genome of the Chinese hamster based on a hybrid assembly strategy.</title>
        <authorList>
            <person name="Rupp O."/>
            <person name="MacDonald M.L."/>
            <person name="Li S."/>
            <person name="Dhiman H."/>
            <person name="Polson S."/>
            <person name="Griep S."/>
            <person name="Heffner K."/>
            <person name="Hernandez I."/>
            <person name="Brinkrolf K."/>
            <person name="Jadhav V."/>
            <person name="Samoudi M."/>
            <person name="Hao H."/>
            <person name="Kingham B."/>
            <person name="Goesmann A."/>
            <person name="Betenbaugh M.J."/>
            <person name="Lewis N.E."/>
            <person name="Borth N."/>
            <person name="Lee K.H."/>
        </authorList>
    </citation>
    <scope>NUCLEOTIDE SEQUENCE [LARGE SCALE GENOMIC DNA]</scope>
    <source>
        <strain evidence="11">17A/GY</strain>
    </source>
</reference>
<evidence type="ECO:0000256" key="7">
    <source>
        <dbReference type="ARBA" id="ARBA00032342"/>
    </source>
</evidence>
<feature type="chain" id="PRO_5044538425" description="Prolactin-induced protein" evidence="8">
    <location>
        <begin position="26"/>
        <end position="144"/>
    </location>
</feature>
<evidence type="ECO:0000256" key="6">
    <source>
        <dbReference type="ARBA" id="ARBA00025932"/>
    </source>
</evidence>
<dbReference type="SUPFAM" id="SSF81296">
    <property type="entry name" value="E set domains"/>
    <property type="match status" value="1"/>
</dbReference>
<dbReference type="PANTHER" id="PTHR15096">
    <property type="entry name" value="PROLACTIN-INDUCIBLE PROTEIN/SEMINAL VESICLE ANTIGEN"/>
    <property type="match status" value="1"/>
</dbReference>
<dbReference type="Proteomes" id="UP001108280">
    <property type="component" value="Chromosome 1"/>
</dbReference>
<dbReference type="InterPro" id="IPR007990">
    <property type="entry name" value="PIP"/>
</dbReference>
<evidence type="ECO:0000256" key="2">
    <source>
        <dbReference type="ARBA" id="ARBA00006819"/>
    </source>
</evidence>
<evidence type="ECO:0000313" key="12">
    <source>
        <dbReference type="RefSeq" id="XP_027245490.1"/>
    </source>
</evidence>
<sequence length="144" mass="16286">MLRLSVMFSAATLLVLCLQLGINKAQDTESIRKPLIFSLDVPNSANTNEEITLKLGMKSEYRECLVVRASLESSSKIEGSFNFKQTRCVCNDQVNLYWDFPVTQTVTIKILVEIIPEKNICPNDVAVVPISGDMYYTFHTVYVR</sequence>
<protein>
    <recommendedName>
        <fullName evidence="7">Prolactin-induced protein</fullName>
    </recommendedName>
</protein>
<dbReference type="CTD" id="5304"/>
<evidence type="ECO:0000256" key="8">
    <source>
        <dbReference type="SAM" id="SignalP"/>
    </source>
</evidence>
<feature type="signal peptide" evidence="8">
    <location>
        <begin position="1"/>
        <end position="25"/>
    </location>
</feature>
<evidence type="ECO:0000256" key="3">
    <source>
        <dbReference type="ARBA" id="ARBA00022525"/>
    </source>
</evidence>
<evidence type="ECO:0000256" key="4">
    <source>
        <dbReference type="ARBA" id="ARBA00022729"/>
    </source>
</evidence>
<dbReference type="AlphaFoldDB" id="A0A061ILG1"/>